<reference evidence="1 2" key="1">
    <citation type="submission" date="2021-08" db="EMBL/GenBank/DDBJ databases">
        <authorList>
            <person name="Peeters C."/>
        </authorList>
    </citation>
    <scope>NUCLEOTIDE SEQUENCE [LARGE SCALE GENOMIC DNA]</scope>
    <source>
        <strain evidence="1 2">LMG 32289</strain>
    </source>
</reference>
<accession>A0ABM8WFH6</accession>
<protein>
    <submittedName>
        <fullName evidence="1">Uncharacterized protein</fullName>
    </submittedName>
</protein>
<evidence type="ECO:0000313" key="1">
    <source>
        <dbReference type="EMBL" id="CAG9166084.1"/>
    </source>
</evidence>
<dbReference type="RefSeq" id="WP_223982556.1">
    <property type="nucleotide sequence ID" value="NZ_CAJZAG010000002.1"/>
</dbReference>
<organism evidence="1 2">
    <name type="scientific">Cupriavidus pampae</name>
    <dbReference type="NCBI Taxonomy" id="659251"/>
    <lineage>
        <taxon>Bacteria</taxon>
        <taxon>Pseudomonadati</taxon>
        <taxon>Pseudomonadota</taxon>
        <taxon>Betaproteobacteria</taxon>
        <taxon>Burkholderiales</taxon>
        <taxon>Burkholderiaceae</taxon>
        <taxon>Cupriavidus</taxon>
    </lineage>
</organism>
<dbReference type="Proteomes" id="UP000706525">
    <property type="component" value="Unassembled WGS sequence"/>
</dbReference>
<gene>
    <name evidence="1" type="ORF">LMG32289_00922</name>
</gene>
<evidence type="ECO:0000313" key="2">
    <source>
        <dbReference type="Proteomes" id="UP000706525"/>
    </source>
</evidence>
<dbReference type="EMBL" id="CAJZAG010000002">
    <property type="protein sequence ID" value="CAG9166084.1"/>
    <property type="molecule type" value="Genomic_DNA"/>
</dbReference>
<comment type="caution">
    <text evidence="1">The sequence shown here is derived from an EMBL/GenBank/DDBJ whole genome shotgun (WGS) entry which is preliminary data.</text>
</comment>
<sequence length="471" mass="52794">MKEKSPSYVADLLFIKLPPQIAGGLFTLDVNGKASLNLSNPHLAGYFFHEWLHYVHNTSTLNGLYAFASMINLWANFRHKLDDRGHSVDERVLTDYASAVVKRTHLYRKEAARLERNASSPLRETASAVTTISAKERVEALAERLPGHDAEHLTVVVCEAKNPIDDSLITFEVGAVEILEGVAFLLEEKLVMANEEWPTPIRSAPYKLLQSLAQNVVEDIETDQIIATGIAALQTDDPPGTLLRTLHRMKFIAADARMTWLEDLAATHLEKYVPLILEMIEQTAGHFPLSEPMGNAVRELLGIISGKIALRIRAPFFELAMLKQIKDEKKEQRGDLLGRIIAEYSCPRVLAMGSMCDDQGGEDQIFYWGRPSVSQEALFGAQKLHAALHYVLLHLEDEGFLATDKISASEKRKRCPFYDACTYELRIEQPDLCAHRPWESLAVPTDPLEACWYRAAVRATRPPQEEVASPD</sequence>
<proteinExistence type="predicted"/>
<name>A0ABM8WFH6_9BURK</name>
<keyword evidence="2" id="KW-1185">Reference proteome</keyword>